<keyword evidence="3" id="KW-1185">Reference proteome</keyword>
<evidence type="ECO:0000313" key="3">
    <source>
        <dbReference type="Proteomes" id="UP000321574"/>
    </source>
</evidence>
<reference evidence="2 3" key="1">
    <citation type="submission" date="2019-06" db="EMBL/GenBank/DDBJ databases">
        <title>Cerasibacillus sp. nov., isolated from maize field.</title>
        <authorList>
            <person name="Lin S.-Y."/>
            <person name="Tsai C.-F."/>
            <person name="Young C.-C."/>
        </authorList>
    </citation>
    <scope>NUCLEOTIDE SEQUENCE [LARGE SCALE GENOMIC DNA]</scope>
    <source>
        <strain evidence="2 3">CC-CFT480</strain>
    </source>
</reference>
<dbReference type="Pfam" id="PF06013">
    <property type="entry name" value="WXG100"/>
    <property type="match status" value="1"/>
</dbReference>
<organism evidence="2 3">
    <name type="scientific">Cerasibacillus terrae</name>
    <dbReference type="NCBI Taxonomy" id="2498845"/>
    <lineage>
        <taxon>Bacteria</taxon>
        <taxon>Bacillati</taxon>
        <taxon>Bacillota</taxon>
        <taxon>Bacilli</taxon>
        <taxon>Bacillales</taxon>
        <taxon>Bacillaceae</taxon>
        <taxon>Cerasibacillus</taxon>
    </lineage>
</organism>
<comment type="caution">
    <text evidence="2">The sequence shown here is derived from an EMBL/GenBank/DDBJ whole genome shotgun (WGS) entry which is preliminary data.</text>
</comment>
<dbReference type="EMBL" id="VDUW01000002">
    <property type="protein sequence ID" value="TXL66739.1"/>
    <property type="molecule type" value="Genomic_DNA"/>
</dbReference>
<dbReference type="AlphaFoldDB" id="A0A5C8NZJ6"/>
<proteinExistence type="inferred from homology"/>
<dbReference type="SUPFAM" id="SSF140453">
    <property type="entry name" value="EsxAB dimer-like"/>
    <property type="match status" value="1"/>
</dbReference>
<dbReference type="Proteomes" id="UP000321574">
    <property type="component" value="Unassembled WGS sequence"/>
</dbReference>
<dbReference type="RefSeq" id="WP_147666138.1">
    <property type="nucleotide sequence ID" value="NZ_VDUW01000002.1"/>
</dbReference>
<dbReference type="Gene3D" id="1.10.287.1060">
    <property type="entry name" value="ESAT-6-like"/>
    <property type="match status" value="1"/>
</dbReference>
<evidence type="ECO:0000256" key="1">
    <source>
        <dbReference type="RuleBase" id="RU362001"/>
    </source>
</evidence>
<accession>A0A5C8NZJ6</accession>
<dbReference type="InterPro" id="IPR036689">
    <property type="entry name" value="ESAT-6-like_sf"/>
</dbReference>
<gene>
    <name evidence="2" type="ORF">FHP05_04975</name>
</gene>
<protein>
    <recommendedName>
        <fullName evidence="1">ESAT-6-like protein</fullName>
    </recommendedName>
</protein>
<comment type="similarity">
    <text evidence="1">Belongs to the WXG100 family.</text>
</comment>
<name>A0A5C8NZJ6_9BACI</name>
<evidence type="ECO:0000313" key="2">
    <source>
        <dbReference type="EMBL" id="TXL66739.1"/>
    </source>
</evidence>
<sequence>MAGLIRVTPDELERVAAEYRKAGGDIEGILGHIDGLMVNLDGVWDGEAKGAFFEQYDELKEPFRRMHELMEEIHLQLDSTANALRGADADIASQIRR</sequence>
<dbReference type="InterPro" id="IPR010310">
    <property type="entry name" value="T7SS_ESAT-6-like"/>
</dbReference>
<dbReference type="OrthoDB" id="4978934at2"/>
<dbReference type="NCBIfam" id="TIGR03930">
    <property type="entry name" value="WXG100_ESAT6"/>
    <property type="match status" value="1"/>
</dbReference>